<feature type="domain" description="N-acetyltransferase" evidence="1">
    <location>
        <begin position="197"/>
        <end position="355"/>
    </location>
</feature>
<dbReference type="PROSITE" id="PS51186">
    <property type="entry name" value="GNAT"/>
    <property type="match status" value="1"/>
</dbReference>
<sequence length="355" mass="39406">MRLTEVTTPLHDADTNPTADPLVVAAAELNRQWNLAWHGHDDFANDALTLAKTLSTSDPSRQHYWVASDDRGQLVGAVHLALPLRENRHVAQFGPLAGTGTDLTEVYEALWAAAEPRLIEAGRTVVQTWETHASDPDLPQHAAANGHGSFGVDEAARWYLAHGFVPEQTEVVRSVTTSRATELTAQMPGAAAGYRLLRWIGLTPEEHIEAMVALRRRMSVEFPHADLDNEEEDWDADRIRTQDQRILDRGYQRLCAAAVHEASGEMVAYTLLDVPPGHDETIAYQEDTYVRSDHRGHGLGLSVKADNLRQLRRVAPTVARIHTWNAEENGHMVAINEALGFQRSGIEVAWQLRLG</sequence>
<evidence type="ECO:0000259" key="1">
    <source>
        <dbReference type="PROSITE" id="PS51186"/>
    </source>
</evidence>
<comment type="caution">
    <text evidence="2">The sequence shown here is derived from an EMBL/GenBank/DDBJ whole genome shotgun (WGS) entry which is preliminary data.</text>
</comment>
<dbReference type="AlphaFoldDB" id="A0A255E7B0"/>
<dbReference type="GO" id="GO:0016747">
    <property type="term" value="F:acyltransferase activity, transferring groups other than amino-acyl groups"/>
    <property type="evidence" value="ECO:0007669"/>
    <property type="project" value="InterPro"/>
</dbReference>
<name>A0A255E7B0_9ACTN</name>
<gene>
    <name evidence="2" type="ORF">CGZ92_11395</name>
</gene>
<dbReference type="SUPFAM" id="SSF55729">
    <property type="entry name" value="Acyl-CoA N-acyltransferases (Nat)"/>
    <property type="match status" value="1"/>
</dbReference>
<accession>A0A255E7B0</accession>
<dbReference type="InterPro" id="IPR000182">
    <property type="entry name" value="GNAT_dom"/>
</dbReference>
<evidence type="ECO:0000313" key="3">
    <source>
        <dbReference type="Proteomes" id="UP000216533"/>
    </source>
</evidence>
<proteinExistence type="predicted"/>
<dbReference type="RefSeq" id="WP_144276713.1">
    <property type="nucleotide sequence ID" value="NZ_NMVI01000025.1"/>
</dbReference>
<dbReference type="Gene3D" id="3.40.630.30">
    <property type="match status" value="1"/>
</dbReference>
<evidence type="ECO:0000313" key="2">
    <source>
        <dbReference type="EMBL" id="OYN85385.1"/>
    </source>
</evidence>
<organism evidence="2 3">
    <name type="scientific">Parenemella sanctibonifatiensis</name>
    <dbReference type="NCBI Taxonomy" id="2016505"/>
    <lineage>
        <taxon>Bacteria</taxon>
        <taxon>Bacillati</taxon>
        <taxon>Actinomycetota</taxon>
        <taxon>Actinomycetes</taxon>
        <taxon>Propionibacteriales</taxon>
        <taxon>Propionibacteriaceae</taxon>
        <taxon>Parenemella</taxon>
    </lineage>
</organism>
<reference evidence="2 3" key="1">
    <citation type="submission" date="2017-07" db="EMBL/GenBank/DDBJ databases">
        <title>Draft whole genome sequences of clinical Proprionibacteriaceae strains.</title>
        <authorList>
            <person name="Bernier A.-M."/>
            <person name="Bernard K."/>
            <person name="Domingo M.-C."/>
        </authorList>
    </citation>
    <scope>NUCLEOTIDE SEQUENCE [LARGE SCALE GENOMIC DNA]</scope>
    <source>
        <strain evidence="2 3">NML 160184</strain>
    </source>
</reference>
<dbReference type="InterPro" id="IPR016181">
    <property type="entry name" value="Acyl_CoA_acyltransferase"/>
</dbReference>
<dbReference type="Proteomes" id="UP000216533">
    <property type="component" value="Unassembled WGS sequence"/>
</dbReference>
<dbReference type="EMBL" id="NMVI01000025">
    <property type="protein sequence ID" value="OYN85385.1"/>
    <property type="molecule type" value="Genomic_DNA"/>
</dbReference>
<protein>
    <recommendedName>
        <fullName evidence="1">N-acetyltransferase domain-containing protein</fullName>
    </recommendedName>
</protein>